<dbReference type="EMBL" id="OFSP01000037">
    <property type="protein sequence ID" value="SOY63909.1"/>
    <property type="molecule type" value="Genomic_DNA"/>
</dbReference>
<name>A0A375C6W0_9BURK</name>
<evidence type="ECO:0000313" key="2">
    <source>
        <dbReference type="EMBL" id="SOY63909.1"/>
    </source>
</evidence>
<dbReference type="AlphaFoldDB" id="A0A375C6W0"/>
<sequence>MPFTAPVTLDARSDRNPGAMMTQGNQPIPPDTDDEALIDDIYAAGLGEQSWQAVLHALRRKTGVRLVNLLALDASSPWLAPVAVASDDDAWAAAALQGYCTEFYRYDPALSIMHNWEAGHWLEDVDVFSPRRQARDIFQQELRPRGLEHWSALKLYQSGQRSGFMSFMCESDAPPLTDEQHCTIARLCKHVSRASLLSMRIRHLEEKALLAECMLDALDSAVWLLDTDRRVLSCNAAARTLMAKQPTRLRVVHGRLMPEGCSESTQWQAACLNGLLSLQRAGNPASAAHALHFSLFRLPPGTQLARSWQRPLTLMTTCAMRSPVERVRRLLLVYGLSDAEAKLCVLMCCDGLTPQECADRRQVSVATIRTQVKSIHAKTNMQRHGDLVRLVLSL</sequence>
<proteinExistence type="predicted"/>
<dbReference type="InterPro" id="IPR036388">
    <property type="entry name" value="WH-like_DNA-bd_sf"/>
</dbReference>
<dbReference type="Gene3D" id="1.10.10.10">
    <property type="entry name" value="Winged helix-like DNA-binding domain superfamily/Winged helix DNA-binding domain"/>
    <property type="match status" value="1"/>
</dbReference>
<dbReference type="GO" id="GO:0006355">
    <property type="term" value="P:regulation of DNA-templated transcription"/>
    <property type="evidence" value="ECO:0007669"/>
    <property type="project" value="InterPro"/>
</dbReference>
<dbReference type="InterPro" id="IPR016032">
    <property type="entry name" value="Sig_transdc_resp-reg_C-effctor"/>
</dbReference>
<dbReference type="Proteomes" id="UP000256297">
    <property type="component" value="Chromosome CBM2589_a"/>
</dbReference>
<feature type="region of interest" description="Disordered" evidence="1">
    <location>
        <begin position="1"/>
        <end position="30"/>
    </location>
</feature>
<gene>
    <name evidence="2" type="ORF">CBM2589_A70082</name>
</gene>
<organism evidence="2">
    <name type="scientific">Cupriavidus taiwanensis</name>
    <dbReference type="NCBI Taxonomy" id="164546"/>
    <lineage>
        <taxon>Bacteria</taxon>
        <taxon>Pseudomonadati</taxon>
        <taxon>Pseudomonadota</taxon>
        <taxon>Betaproteobacteria</taxon>
        <taxon>Burkholderiales</taxon>
        <taxon>Burkholderiaceae</taxon>
        <taxon>Cupriavidus</taxon>
    </lineage>
</organism>
<accession>A0A375C6W0</accession>
<reference evidence="2" key="1">
    <citation type="submission" date="2018-01" db="EMBL/GenBank/DDBJ databases">
        <authorList>
            <person name="Clerissi C."/>
        </authorList>
    </citation>
    <scope>NUCLEOTIDE SEQUENCE</scope>
    <source>
        <strain evidence="2">Cupriavidus taiwanensis STM 3521</strain>
    </source>
</reference>
<protein>
    <submittedName>
        <fullName evidence="2">DNA-binding HTH domain-containing protein</fullName>
    </submittedName>
</protein>
<comment type="caution">
    <text evidence="2">The sequence shown here is derived from an EMBL/GenBank/DDBJ whole genome shotgun (WGS) entry which is preliminary data.</text>
</comment>
<evidence type="ECO:0000256" key="1">
    <source>
        <dbReference type="SAM" id="MobiDB-lite"/>
    </source>
</evidence>
<dbReference type="GO" id="GO:0003677">
    <property type="term" value="F:DNA binding"/>
    <property type="evidence" value="ECO:0007669"/>
    <property type="project" value="UniProtKB-KW"/>
</dbReference>
<keyword evidence="2" id="KW-0238">DNA-binding</keyword>
<dbReference type="SUPFAM" id="SSF46894">
    <property type="entry name" value="C-terminal effector domain of the bipartite response regulators"/>
    <property type="match status" value="1"/>
</dbReference>